<feature type="transmembrane region" description="Helical" evidence="2">
    <location>
        <begin position="12"/>
        <end position="30"/>
    </location>
</feature>
<feature type="compositionally biased region" description="Basic and acidic residues" evidence="1">
    <location>
        <begin position="182"/>
        <end position="191"/>
    </location>
</feature>
<feature type="region of interest" description="Disordered" evidence="1">
    <location>
        <begin position="113"/>
        <end position="137"/>
    </location>
</feature>
<evidence type="ECO:0000256" key="1">
    <source>
        <dbReference type="SAM" id="MobiDB-lite"/>
    </source>
</evidence>
<feature type="non-terminal residue" evidence="3">
    <location>
        <position position="308"/>
    </location>
</feature>
<sequence>MFTYCSLSISSLLVPLSSMQFLFLVLLLQVENTLSQDTYNKTIKINIGLRPGQYTPPTSDDIEVNIQLPNKKQNIDIQGNEGEPEDEEDIPFGEWAQDISLTDSLLASIEEEELLTDSSNSSKYGSSGDDDKNHKQNQSAFLGKHPAEFLEVTTFKMEEVIGEKQNVKQQENEKENLEEEENEKKDQKEDEKGEEDEEEGETEEVEDEEDTYFGHYIIYNQQSRNKKGRLEKLLDIDSKYVSRLLRKLMKSKKYSYYPSFNNRENTHFGDLKGHVQLQINSNSHSLTPDQKDIDDYDNILIDSKKTMT</sequence>
<feature type="compositionally biased region" description="Acidic residues" evidence="1">
    <location>
        <begin position="192"/>
        <end position="210"/>
    </location>
</feature>
<feature type="region of interest" description="Disordered" evidence="1">
    <location>
        <begin position="164"/>
        <end position="210"/>
    </location>
</feature>
<organism evidence="3 4">
    <name type="scientific">Meganyctiphanes norvegica</name>
    <name type="common">Northern krill</name>
    <name type="synonym">Thysanopoda norvegica</name>
    <dbReference type="NCBI Taxonomy" id="48144"/>
    <lineage>
        <taxon>Eukaryota</taxon>
        <taxon>Metazoa</taxon>
        <taxon>Ecdysozoa</taxon>
        <taxon>Arthropoda</taxon>
        <taxon>Crustacea</taxon>
        <taxon>Multicrustacea</taxon>
        <taxon>Malacostraca</taxon>
        <taxon>Eumalacostraca</taxon>
        <taxon>Eucarida</taxon>
        <taxon>Euphausiacea</taxon>
        <taxon>Euphausiidae</taxon>
        <taxon>Meganyctiphanes</taxon>
    </lineage>
</organism>
<evidence type="ECO:0000313" key="4">
    <source>
        <dbReference type="Proteomes" id="UP001497623"/>
    </source>
</evidence>
<keyword evidence="4" id="KW-1185">Reference proteome</keyword>
<feature type="region of interest" description="Disordered" evidence="1">
    <location>
        <begin position="70"/>
        <end position="89"/>
    </location>
</feature>
<feature type="compositionally biased region" description="Low complexity" evidence="1">
    <location>
        <begin position="117"/>
        <end position="127"/>
    </location>
</feature>
<dbReference type="EMBL" id="CAXKWB010037219">
    <property type="protein sequence ID" value="CAL4149413.1"/>
    <property type="molecule type" value="Genomic_DNA"/>
</dbReference>
<keyword evidence="2" id="KW-1133">Transmembrane helix</keyword>
<comment type="caution">
    <text evidence="3">The sequence shown here is derived from an EMBL/GenBank/DDBJ whole genome shotgun (WGS) entry which is preliminary data.</text>
</comment>
<dbReference type="Proteomes" id="UP001497623">
    <property type="component" value="Unassembled WGS sequence"/>
</dbReference>
<keyword evidence="2" id="KW-0472">Membrane</keyword>
<gene>
    <name evidence="3" type="ORF">MNOR_LOCUS30441</name>
</gene>
<keyword evidence="2" id="KW-0812">Transmembrane</keyword>
<evidence type="ECO:0000256" key="2">
    <source>
        <dbReference type="SAM" id="Phobius"/>
    </source>
</evidence>
<accession>A0AAV2RWY5</accession>
<feature type="compositionally biased region" description="Basic and acidic residues" evidence="1">
    <location>
        <begin position="164"/>
        <end position="175"/>
    </location>
</feature>
<dbReference type="AlphaFoldDB" id="A0AAV2RWY5"/>
<proteinExistence type="predicted"/>
<evidence type="ECO:0000313" key="3">
    <source>
        <dbReference type="EMBL" id="CAL4149413.1"/>
    </source>
</evidence>
<reference evidence="3 4" key="1">
    <citation type="submission" date="2024-05" db="EMBL/GenBank/DDBJ databases">
        <authorList>
            <person name="Wallberg A."/>
        </authorList>
    </citation>
    <scope>NUCLEOTIDE SEQUENCE [LARGE SCALE GENOMIC DNA]</scope>
</reference>
<protein>
    <submittedName>
        <fullName evidence="3">Uncharacterized protein</fullName>
    </submittedName>
</protein>
<name>A0AAV2RWY5_MEGNR</name>